<feature type="region of interest" description="Disordered" evidence="5">
    <location>
        <begin position="65"/>
        <end position="89"/>
    </location>
</feature>
<evidence type="ECO:0000259" key="6">
    <source>
        <dbReference type="Pfam" id="PF02234"/>
    </source>
</evidence>
<comment type="subcellular location">
    <subcellularLocation>
        <location evidence="1">Nucleus</location>
        <location evidence="1">Nucleoplasm</location>
    </subcellularLocation>
</comment>
<keyword evidence="4" id="KW-0131">Cell cycle</keyword>
<feature type="domain" description="Cyclin-dependent kinase inhibitor" evidence="6">
    <location>
        <begin position="173"/>
        <end position="217"/>
    </location>
</feature>
<dbReference type="GO" id="GO:0004861">
    <property type="term" value="F:cyclin-dependent protein serine/threonine kinase inhibitor activity"/>
    <property type="evidence" value="ECO:0007669"/>
    <property type="project" value="InterPro"/>
</dbReference>
<dbReference type="AlphaFoldDB" id="A0A5B7BME6"/>
<evidence type="ECO:0000256" key="5">
    <source>
        <dbReference type="SAM" id="MobiDB-lite"/>
    </source>
</evidence>
<feature type="compositionally biased region" description="Polar residues" evidence="5">
    <location>
        <begin position="71"/>
        <end position="89"/>
    </location>
</feature>
<dbReference type="EMBL" id="GHES01038717">
    <property type="protein sequence ID" value="MPA69276.1"/>
    <property type="molecule type" value="Transcribed_RNA"/>
</dbReference>
<evidence type="ECO:0000256" key="2">
    <source>
        <dbReference type="ARBA" id="ARBA00010274"/>
    </source>
</evidence>
<dbReference type="GO" id="GO:0005654">
    <property type="term" value="C:nucleoplasm"/>
    <property type="evidence" value="ECO:0007669"/>
    <property type="project" value="UniProtKB-SubCell"/>
</dbReference>
<name>A0A5B7BME6_DAVIN</name>
<proteinExistence type="inferred from homology"/>
<dbReference type="InterPro" id="IPR044275">
    <property type="entry name" value="KRP"/>
</dbReference>
<evidence type="ECO:0000256" key="3">
    <source>
        <dbReference type="ARBA" id="ARBA00023013"/>
    </source>
</evidence>
<accession>A0A5B7BME6</accession>
<dbReference type="GO" id="GO:0051726">
    <property type="term" value="P:regulation of cell cycle"/>
    <property type="evidence" value="ECO:0007669"/>
    <property type="project" value="InterPro"/>
</dbReference>
<protein>
    <submittedName>
        <fullName evidence="7">Putative cyclin-dependent kinase inhibitor 7-like isoform X2</fullName>
    </submittedName>
</protein>
<dbReference type="PIRSF" id="PIRSF017811">
    <property type="entry name" value="CDK_inhib_pln"/>
    <property type="match status" value="1"/>
</dbReference>
<reference evidence="7" key="1">
    <citation type="submission" date="2019-08" db="EMBL/GenBank/DDBJ databases">
        <title>Reference gene set and small RNA set construction with multiple tissues from Davidia involucrata Baill.</title>
        <authorList>
            <person name="Yang H."/>
            <person name="Zhou C."/>
            <person name="Li G."/>
            <person name="Wang J."/>
            <person name="Gao P."/>
            <person name="Wang M."/>
            <person name="Wang R."/>
            <person name="Zhao Y."/>
        </authorList>
    </citation>
    <scope>NUCLEOTIDE SEQUENCE</scope>
    <source>
        <tissue evidence="7">Mixed with DoveR01_LX</tissue>
    </source>
</reference>
<dbReference type="InterPro" id="IPR003175">
    <property type="entry name" value="CDI_dom"/>
</dbReference>
<dbReference type="InterPro" id="IPR044898">
    <property type="entry name" value="CDI_dom_sf"/>
</dbReference>
<organism evidence="7">
    <name type="scientific">Davidia involucrata</name>
    <name type="common">Dove tree</name>
    <dbReference type="NCBI Taxonomy" id="16924"/>
    <lineage>
        <taxon>Eukaryota</taxon>
        <taxon>Viridiplantae</taxon>
        <taxon>Streptophyta</taxon>
        <taxon>Embryophyta</taxon>
        <taxon>Tracheophyta</taxon>
        <taxon>Spermatophyta</taxon>
        <taxon>Magnoliopsida</taxon>
        <taxon>eudicotyledons</taxon>
        <taxon>Gunneridae</taxon>
        <taxon>Pentapetalae</taxon>
        <taxon>asterids</taxon>
        <taxon>Cornales</taxon>
        <taxon>Nyssaceae</taxon>
        <taxon>Davidia</taxon>
    </lineage>
</organism>
<comment type="similarity">
    <text evidence="2">Belongs to the CDI family. ICK/KRP subfamily.</text>
</comment>
<dbReference type="PANTHER" id="PTHR46776">
    <property type="entry name" value="CYCLIN-DEPENDENT KINASE INHIBITOR 4-RELATED"/>
    <property type="match status" value="1"/>
</dbReference>
<evidence type="ECO:0000256" key="1">
    <source>
        <dbReference type="ARBA" id="ARBA00004642"/>
    </source>
</evidence>
<feature type="region of interest" description="Disordered" evidence="5">
    <location>
        <begin position="135"/>
        <end position="178"/>
    </location>
</feature>
<evidence type="ECO:0000256" key="4">
    <source>
        <dbReference type="ARBA" id="ARBA00023306"/>
    </source>
</evidence>
<evidence type="ECO:0000313" key="7">
    <source>
        <dbReference type="EMBL" id="MPA69276.1"/>
    </source>
</evidence>
<dbReference type="Pfam" id="PF02234">
    <property type="entry name" value="CDI"/>
    <property type="match status" value="1"/>
</dbReference>
<gene>
    <name evidence="7" type="ORF">Din_038717</name>
</gene>
<dbReference type="Gene3D" id="4.10.365.10">
    <property type="entry name" value="p27"/>
    <property type="match status" value="1"/>
</dbReference>
<keyword evidence="3" id="KW-0649">Protein kinase inhibitor</keyword>
<sequence>MRKCKAIGEIAAMEVAQVGVRTRARALATAAASSGTAKRRKVSDEELKFSPSLVQLGSRRRVVVAPEKSVSPATSGNSGQPTVANYRCSSPSSDHVPASCCSSNGSSELAKERLKFVDLEEGSVEIDSSTYNFECRERRETTPTSELQAESDELESTARPTEANSRRRSSAEKMPSETELEEFFAAAEKDLQKRFTEKYNYDIVKDVPLEGRYKWVRTSYQAMKK</sequence>